<sequence>MLARFLLACSFLGLGLETLYSSHFPFLSPDRVSLSTPLTKPRHFAARVNDDATDHGLRLAACLAGSFVGILVLAFFFIRRRQLVQWQRRASTNTLRLIMDSFPLPPNVLPPEQQQRYVFPCPRQDGPNKNWLDENSNFQMEEIDLYVVPVSYTQGPWFAELCQHFGLAHTGNKTTLRERLVKFSQAGMEKWKANILTPTRIPHKGVRVVRDGAITKRKLTHRATRIHEVSIPVSNPQRVLLPMSRFEDTRSQAKIDGFIPWAEVLMVKIAKEERAQNLRNTHLPEPGVNSVHNHSTQKPGMNPFASPDFVQCVASIVEEQLAAHQNSSPSSLSSTVSPETPCPSIDFDSTIMGLTASLTEVFSGIVDQPDSPILPPFEPMQMTSPSMLLSPPALPTSELDGNAPVSSDDTAINPIQCLLVFADGQTITVHQGDVPPTKPFCYASNLESLIRCWDDRNPDWAPSVDYPIVIHGRPVPIKYWKDIYKLNKKTGNEWEKLKSNWLDWKHFIEAYQAFETPEAFWAEFSDSRGQRLKFSRIKKILLERQTAANLELAKQVTAEYGDDFINHFGYKRGRKLVAMKDGPTIARHYRKKMGISCNEDV</sequence>
<comment type="caution">
    <text evidence="3">The sequence shown here is derived from an EMBL/GenBank/DDBJ whole genome shotgun (WGS) entry which is preliminary data.</text>
</comment>
<dbReference type="AlphaFoldDB" id="A0AA39KB19"/>
<feature type="chain" id="PRO_5041284311" description="SAP domain-containing protein" evidence="2">
    <location>
        <begin position="22"/>
        <end position="601"/>
    </location>
</feature>
<keyword evidence="2" id="KW-0732">Signal</keyword>
<keyword evidence="4" id="KW-1185">Reference proteome</keyword>
<gene>
    <name evidence="3" type="ORF">EV420DRAFT_1764918</name>
</gene>
<name>A0AA39KB19_ARMTA</name>
<evidence type="ECO:0000256" key="2">
    <source>
        <dbReference type="SAM" id="SignalP"/>
    </source>
</evidence>
<feature type="signal peptide" evidence="2">
    <location>
        <begin position="1"/>
        <end position="21"/>
    </location>
</feature>
<feature type="transmembrane region" description="Helical" evidence="1">
    <location>
        <begin position="57"/>
        <end position="78"/>
    </location>
</feature>
<evidence type="ECO:0000313" key="4">
    <source>
        <dbReference type="Proteomes" id="UP001175211"/>
    </source>
</evidence>
<dbReference type="RefSeq" id="XP_060329865.1">
    <property type="nucleotide sequence ID" value="XM_060480801.1"/>
</dbReference>
<evidence type="ECO:0000256" key="1">
    <source>
        <dbReference type="SAM" id="Phobius"/>
    </source>
</evidence>
<keyword evidence="1" id="KW-0472">Membrane</keyword>
<dbReference type="GeneID" id="85364349"/>
<accession>A0AA39KB19</accession>
<dbReference type="EMBL" id="JAUEPS010000021">
    <property type="protein sequence ID" value="KAK0457553.1"/>
    <property type="molecule type" value="Genomic_DNA"/>
</dbReference>
<evidence type="ECO:0008006" key="5">
    <source>
        <dbReference type="Google" id="ProtNLM"/>
    </source>
</evidence>
<keyword evidence="1" id="KW-1133">Transmembrane helix</keyword>
<evidence type="ECO:0000313" key="3">
    <source>
        <dbReference type="EMBL" id="KAK0457553.1"/>
    </source>
</evidence>
<proteinExistence type="predicted"/>
<reference evidence="3" key="1">
    <citation type="submission" date="2023-06" db="EMBL/GenBank/DDBJ databases">
        <authorList>
            <consortium name="Lawrence Berkeley National Laboratory"/>
            <person name="Ahrendt S."/>
            <person name="Sahu N."/>
            <person name="Indic B."/>
            <person name="Wong-Bajracharya J."/>
            <person name="Merenyi Z."/>
            <person name="Ke H.-M."/>
            <person name="Monk M."/>
            <person name="Kocsube S."/>
            <person name="Drula E."/>
            <person name="Lipzen A."/>
            <person name="Balint B."/>
            <person name="Henrissat B."/>
            <person name="Andreopoulos B."/>
            <person name="Martin F.M."/>
            <person name="Harder C.B."/>
            <person name="Rigling D."/>
            <person name="Ford K.L."/>
            <person name="Foster G.D."/>
            <person name="Pangilinan J."/>
            <person name="Papanicolaou A."/>
            <person name="Barry K."/>
            <person name="LaButti K."/>
            <person name="Viragh M."/>
            <person name="Koriabine M."/>
            <person name="Yan M."/>
            <person name="Riley R."/>
            <person name="Champramary S."/>
            <person name="Plett K.L."/>
            <person name="Tsai I.J."/>
            <person name="Slot J."/>
            <person name="Sipos G."/>
            <person name="Plett J."/>
            <person name="Nagy L.G."/>
            <person name="Grigoriev I.V."/>
        </authorList>
    </citation>
    <scope>NUCLEOTIDE SEQUENCE</scope>
    <source>
        <strain evidence="3">CCBAS 213</strain>
    </source>
</reference>
<protein>
    <recommendedName>
        <fullName evidence="5">SAP domain-containing protein</fullName>
    </recommendedName>
</protein>
<dbReference type="Proteomes" id="UP001175211">
    <property type="component" value="Unassembled WGS sequence"/>
</dbReference>
<organism evidence="3 4">
    <name type="scientific">Armillaria tabescens</name>
    <name type="common">Ringless honey mushroom</name>
    <name type="synonym">Agaricus tabescens</name>
    <dbReference type="NCBI Taxonomy" id="1929756"/>
    <lineage>
        <taxon>Eukaryota</taxon>
        <taxon>Fungi</taxon>
        <taxon>Dikarya</taxon>
        <taxon>Basidiomycota</taxon>
        <taxon>Agaricomycotina</taxon>
        <taxon>Agaricomycetes</taxon>
        <taxon>Agaricomycetidae</taxon>
        <taxon>Agaricales</taxon>
        <taxon>Marasmiineae</taxon>
        <taxon>Physalacriaceae</taxon>
        <taxon>Desarmillaria</taxon>
    </lineage>
</organism>
<keyword evidence="1" id="KW-0812">Transmembrane</keyword>